<keyword evidence="15" id="KW-1185">Reference proteome</keyword>
<keyword evidence="2" id="KW-0963">Cytoplasm</keyword>
<dbReference type="PROSITE" id="PS00411">
    <property type="entry name" value="KINESIN_MOTOR_1"/>
    <property type="match status" value="1"/>
</dbReference>
<dbReference type="EMBL" id="JAUJYO010000020">
    <property type="protein sequence ID" value="KAK1285172.1"/>
    <property type="molecule type" value="Genomic_DNA"/>
</dbReference>
<dbReference type="PROSITE" id="PS50067">
    <property type="entry name" value="KINESIN_MOTOR_2"/>
    <property type="match status" value="1"/>
</dbReference>
<evidence type="ECO:0000313" key="15">
    <source>
        <dbReference type="Proteomes" id="UP001180020"/>
    </source>
</evidence>
<dbReference type="GO" id="GO:0008574">
    <property type="term" value="F:plus-end-directed microtubule motor activity"/>
    <property type="evidence" value="ECO:0007669"/>
    <property type="project" value="TreeGrafter"/>
</dbReference>
<evidence type="ECO:0000313" key="14">
    <source>
        <dbReference type="EMBL" id="KAK1285172.1"/>
    </source>
</evidence>
<keyword evidence="7" id="KW-0206">Cytoskeleton</keyword>
<evidence type="ECO:0000256" key="3">
    <source>
        <dbReference type="ARBA" id="ARBA00022701"/>
    </source>
</evidence>
<protein>
    <recommendedName>
        <fullName evidence="11">Kinesin-like protein</fullName>
    </recommendedName>
</protein>
<evidence type="ECO:0000256" key="7">
    <source>
        <dbReference type="ARBA" id="ARBA00023212"/>
    </source>
</evidence>
<dbReference type="GO" id="GO:0051231">
    <property type="term" value="P:spindle elongation"/>
    <property type="evidence" value="ECO:0007669"/>
    <property type="project" value="TreeGrafter"/>
</dbReference>
<accession>A0AAV9CA76</accession>
<dbReference type="SUPFAM" id="SSF52540">
    <property type="entry name" value="P-loop containing nucleoside triphosphate hydrolases"/>
    <property type="match status" value="1"/>
</dbReference>
<dbReference type="InterPro" id="IPR001752">
    <property type="entry name" value="Kinesin_motor_dom"/>
</dbReference>
<dbReference type="SMART" id="SM00129">
    <property type="entry name" value="KISc"/>
    <property type="match status" value="1"/>
</dbReference>
<dbReference type="PANTHER" id="PTHR47970:SF9">
    <property type="entry name" value="KINESIN-LIKE PROTEIN KIN-5D"/>
    <property type="match status" value="1"/>
</dbReference>
<dbReference type="GO" id="GO:0090307">
    <property type="term" value="P:mitotic spindle assembly"/>
    <property type="evidence" value="ECO:0007669"/>
    <property type="project" value="TreeGrafter"/>
</dbReference>
<comment type="function">
    <text evidence="9">Responsible for microtubule translocation. May be important for the organization of phragmoplast-specific arrays of microtubules. Plays an essential role in stabilizing the mitotic spindle. Required during mitotic cytokinesis.</text>
</comment>
<gene>
    <name evidence="14" type="ORF">QJS10_CPB20g00525</name>
</gene>
<dbReference type="AlphaFoldDB" id="A0AAV9CA76"/>
<feature type="domain" description="Kinesin motor" evidence="13">
    <location>
        <begin position="15"/>
        <end position="343"/>
    </location>
</feature>
<dbReference type="InterPro" id="IPR036961">
    <property type="entry name" value="Kinesin_motor_dom_sf"/>
</dbReference>
<dbReference type="FunFam" id="3.40.850.10:FF:000019">
    <property type="entry name" value="Kinesin-like protein KIN-5D"/>
    <property type="match status" value="1"/>
</dbReference>
<keyword evidence="3 11" id="KW-0493">Microtubule</keyword>
<dbReference type="GO" id="GO:0072686">
    <property type="term" value="C:mitotic spindle"/>
    <property type="evidence" value="ECO:0007669"/>
    <property type="project" value="TreeGrafter"/>
</dbReference>
<keyword evidence="4 10" id="KW-0547">Nucleotide-binding</keyword>
<sequence length="667" mass="75533">MPRSSEKHSLDKDVYVQVLLRCRPLSEEEQRLHTPVVISCNENRQEVTVIQNIVNKQIDRTFAFDKVFGPTTQQKDFYDQSIIPIVNDVLEGYNCTIFAYGQTGTGKTYTMEGGGKKPKNGEFPSDAGVIPRAVRQIFEVLEAQLAEYSMKVTFLELYNEEIRDLLAPEECSEFVYDKAKKPIALMEDGKGGVLVRGLEEEIVFSASEIFNILEKGSKKRWTAETLLNKQSSRSHSIFSITIHIKEWTPEGQEMIKCGKLNLVDLAGSENISCSGAREGRAREAGEINKVYLHLAIDSKLTRLMRDSLGGNTKTCIIATVSPSIHCLEETLSTLDYAYCAKNIENKPEVNLKTMNSATMKDSYSEIERLKQEAYAARENNGICVSQDRYLQEEAEEKAIAEKIEKMELDLHLTDKQLIGFQEPNNSQQLLPPSMPTECKPDDLSRMAIYWCNSCKETILERHMDKQIMYCNRCNKGGIEIQYEFDASASSDLKTRLTKNIEIFNCVREYNPIPVLEKLLTYLRHLDQLIAQAENQEDGETMEDLLSIHDSLGTYATDFSFTLVTMSGLFSDFQPDLTIDTTLEYLEEMRSFGREKRPRASSAAIESLPEWPRRSEDRHSAWGAGDEKRPRTAGDNISKDPGCATLGKLDVGRSGACVTRDLWHPRRS</sequence>
<evidence type="ECO:0000256" key="4">
    <source>
        <dbReference type="ARBA" id="ARBA00022741"/>
    </source>
</evidence>
<proteinExistence type="inferred from homology"/>
<name>A0AAV9CA76_ACOCL</name>
<reference evidence="14" key="2">
    <citation type="submission" date="2023-06" db="EMBL/GenBank/DDBJ databases">
        <authorList>
            <person name="Ma L."/>
            <person name="Liu K.-W."/>
            <person name="Li Z."/>
            <person name="Hsiao Y.-Y."/>
            <person name="Qi Y."/>
            <person name="Fu T."/>
            <person name="Tang G."/>
            <person name="Zhang D."/>
            <person name="Sun W.-H."/>
            <person name="Liu D.-K."/>
            <person name="Li Y."/>
            <person name="Chen G.-Z."/>
            <person name="Liu X.-D."/>
            <person name="Liao X.-Y."/>
            <person name="Jiang Y.-T."/>
            <person name="Yu X."/>
            <person name="Hao Y."/>
            <person name="Huang J."/>
            <person name="Zhao X.-W."/>
            <person name="Ke S."/>
            <person name="Chen Y.-Y."/>
            <person name="Wu W.-L."/>
            <person name="Hsu J.-L."/>
            <person name="Lin Y.-F."/>
            <person name="Huang M.-D."/>
            <person name="Li C.-Y."/>
            <person name="Huang L."/>
            <person name="Wang Z.-W."/>
            <person name="Zhao X."/>
            <person name="Zhong W.-Y."/>
            <person name="Peng D.-H."/>
            <person name="Ahmad S."/>
            <person name="Lan S."/>
            <person name="Zhang J.-S."/>
            <person name="Tsai W.-C."/>
            <person name="Van De Peer Y."/>
            <person name="Liu Z.-J."/>
        </authorList>
    </citation>
    <scope>NUCLEOTIDE SEQUENCE</scope>
    <source>
        <strain evidence="14">CP</strain>
        <tissue evidence="14">Leaves</tissue>
    </source>
</reference>
<dbReference type="Gene3D" id="3.40.850.10">
    <property type="entry name" value="Kinesin motor domain"/>
    <property type="match status" value="1"/>
</dbReference>
<dbReference type="InterPro" id="IPR027417">
    <property type="entry name" value="P-loop_NTPase"/>
</dbReference>
<feature type="compositionally biased region" description="Basic and acidic residues" evidence="12">
    <location>
        <begin position="610"/>
        <end position="631"/>
    </location>
</feature>
<dbReference type="GO" id="GO:0005876">
    <property type="term" value="C:spindle microtubule"/>
    <property type="evidence" value="ECO:0007669"/>
    <property type="project" value="TreeGrafter"/>
</dbReference>
<evidence type="ECO:0000256" key="11">
    <source>
        <dbReference type="RuleBase" id="RU000394"/>
    </source>
</evidence>
<comment type="similarity">
    <text evidence="8">Belongs to the TRAFAC class myosin-kinesin ATPase superfamily. Kinesin family. KIN-5/BimC subfamily.</text>
</comment>
<feature type="region of interest" description="Disordered" evidence="12">
    <location>
        <begin position="595"/>
        <end position="644"/>
    </location>
</feature>
<dbReference type="Proteomes" id="UP001180020">
    <property type="component" value="Unassembled WGS sequence"/>
</dbReference>
<dbReference type="GO" id="GO:0008017">
    <property type="term" value="F:microtubule binding"/>
    <property type="evidence" value="ECO:0007669"/>
    <property type="project" value="InterPro"/>
</dbReference>
<evidence type="ECO:0000256" key="2">
    <source>
        <dbReference type="ARBA" id="ARBA00022490"/>
    </source>
</evidence>
<evidence type="ECO:0000256" key="8">
    <source>
        <dbReference type="ARBA" id="ARBA00034704"/>
    </source>
</evidence>
<reference evidence="14" key="1">
    <citation type="journal article" date="2023" name="Nat. Commun.">
        <title>Diploid and tetraploid genomes of Acorus and the evolution of monocots.</title>
        <authorList>
            <person name="Ma L."/>
            <person name="Liu K.W."/>
            <person name="Li Z."/>
            <person name="Hsiao Y.Y."/>
            <person name="Qi Y."/>
            <person name="Fu T."/>
            <person name="Tang G.D."/>
            <person name="Zhang D."/>
            <person name="Sun W.H."/>
            <person name="Liu D.K."/>
            <person name="Li Y."/>
            <person name="Chen G.Z."/>
            <person name="Liu X.D."/>
            <person name="Liao X.Y."/>
            <person name="Jiang Y.T."/>
            <person name="Yu X."/>
            <person name="Hao Y."/>
            <person name="Huang J."/>
            <person name="Zhao X.W."/>
            <person name="Ke S."/>
            <person name="Chen Y.Y."/>
            <person name="Wu W.L."/>
            <person name="Hsu J.L."/>
            <person name="Lin Y.F."/>
            <person name="Huang M.D."/>
            <person name="Li C.Y."/>
            <person name="Huang L."/>
            <person name="Wang Z.W."/>
            <person name="Zhao X."/>
            <person name="Zhong W.Y."/>
            <person name="Peng D.H."/>
            <person name="Ahmad S."/>
            <person name="Lan S."/>
            <person name="Zhang J.S."/>
            <person name="Tsai W.C."/>
            <person name="Van de Peer Y."/>
            <person name="Liu Z.J."/>
        </authorList>
    </citation>
    <scope>NUCLEOTIDE SEQUENCE</scope>
    <source>
        <strain evidence="14">CP</strain>
    </source>
</reference>
<evidence type="ECO:0000256" key="5">
    <source>
        <dbReference type="ARBA" id="ARBA00022840"/>
    </source>
</evidence>
<dbReference type="GO" id="GO:0007018">
    <property type="term" value="P:microtubule-based movement"/>
    <property type="evidence" value="ECO:0007669"/>
    <property type="project" value="InterPro"/>
</dbReference>
<organism evidence="14 15">
    <name type="scientific">Acorus calamus</name>
    <name type="common">Sweet flag</name>
    <dbReference type="NCBI Taxonomy" id="4465"/>
    <lineage>
        <taxon>Eukaryota</taxon>
        <taxon>Viridiplantae</taxon>
        <taxon>Streptophyta</taxon>
        <taxon>Embryophyta</taxon>
        <taxon>Tracheophyta</taxon>
        <taxon>Spermatophyta</taxon>
        <taxon>Magnoliopsida</taxon>
        <taxon>Liliopsida</taxon>
        <taxon>Acoraceae</taxon>
        <taxon>Acorus</taxon>
    </lineage>
</organism>
<evidence type="ECO:0000256" key="6">
    <source>
        <dbReference type="ARBA" id="ARBA00023175"/>
    </source>
</evidence>
<dbReference type="PRINTS" id="PR00380">
    <property type="entry name" value="KINESINHEAVY"/>
</dbReference>
<dbReference type="Pfam" id="PF00225">
    <property type="entry name" value="Kinesin"/>
    <property type="match status" value="1"/>
</dbReference>
<dbReference type="InterPro" id="IPR047149">
    <property type="entry name" value="KIF11-like"/>
</dbReference>
<feature type="binding site" evidence="10">
    <location>
        <begin position="101"/>
        <end position="108"/>
    </location>
    <ligand>
        <name>ATP</name>
        <dbReference type="ChEBI" id="CHEBI:30616"/>
    </ligand>
</feature>
<dbReference type="InterPro" id="IPR019821">
    <property type="entry name" value="Kinesin_motor_CS"/>
</dbReference>
<keyword evidence="5 10" id="KW-0067">ATP-binding</keyword>
<keyword evidence="6 10" id="KW-0505">Motor protein</keyword>
<dbReference type="GO" id="GO:0005524">
    <property type="term" value="F:ATP binding"/>
    <property type="evidence" value="ECO:0007669"/>
    <property type="project" value="UniProtKB-UniRule"/>
</dbReference>
<evidence type="ECO:0000256" key="12">
    <source>
        <dbReference type="SAM" id="MobiDB-lite"/>
    </source>
</evidence>
<evidence type="ECO:0000256" key="10">
    <source>
        <dbReference type="PROSITE-ProRule" id="PRU00283"/>
    </source>
</evidence>
<comment type="subcellular location">
    <subcellularLocation>
        <location evidence="1">Cytoplasm</location>
        <location evidence="1">Cytoskeleton</location>
        <location evidence="1">Spindle</location>
    </subcellularLocation>
</comment>
<evidence type="ECO:0000256" key="1">
    <source>
        <dbReference type="ARBA" id="ARBA00004186"/>
    </source>
</evidence>
<evidence type="ECO:0000256" key="9">
    <source>
        <dbReference type="ARBA" id="ARBA00046159"/>
    </source>
</evidence>
<evidence type="ECO:0000259" key="13">
    <source>
        <dbReference type="PROSITE" id="PS50067"/>
    </source>
</evidence>
<comment type="caution">
    <text evidence="14">The sequence shown here is derived from an EMBL/GenBank/DDBJ whole genome shotgun (WGS) entry which is preliminary data.</text>
</comment>
<dbReference type="PANTHER" id="PTHR47970">
    <property type="entry name" value="KINESIN-LIKE PROTEIN KIF11"/>
    <property type="match status" value="1"/>
</dbReference>